<reference evidence="4 5" key="1">
    <citation type="submission" date="2020-08" db="EMBL/GenBank/DDBJ databases">
        <authorList>
            <person name="Newling K."/>
            <person name="Davey J."/>
            <person name="Forrester S."/>
        </authorList>
    </citation>
    <scope>NUCLEOTIDE SEQUENCE [LARGE SCALE GENOMIC DNA]</scope>
    <source>
        <strain evidence="5">Crithidia deanei Carvalho (ATCC PRA-265)</strain>
    </source>
</reference>
<keyword evidence="2" id="KW-0539">Nucleus</keyword>
<accession>A0A7G2C3N5</accession>
<protein>
    <submittedName>
        <fullName evidence="4">Williams-Beuren syndrome DDT (WSD), D-TOX E motif containing protein, putative</fullName>
    </submittedName>
</protein>
<evidence type="ECO:0000259" key="3">
    <source>
        <dbReference type="Pfam" id="PF15613"/>
    </source>
</evidence>
<gene>
    <name evidence="4" type="ORF">ADEAN_000164300</name>
</gene>
<evidence type="ECO:0000313" key="4">
    <source>
        <dbReference type="EMBL" id="CAD2214199.1"/>
    </source>
</evidence>
<keyword evidence="5" id="KW-1185">Reference proteome</keyword>
<dbReference type="InterPro" id="IPR028941">
    <property type="entry name" value="WHIM2_dom"/>
</dbReference>
<dbReference type="GO" id="GO:0005634">
    <property type="term" value="C:nucleus"/>
    <property type="evidence" value="ECO:0007669"/>
    <property type="project" value="UniProtKB-SubCell"/>
</dbReference>
<feature type="domain" description="WHIM2" evidence="3">
    <location>
        <begin position="28"/>
        <end position="134"/>
    </location>
</feature>
<dbReference type="Proteomes" id="UP000515908">
    <property type="component" value="Chromosome 03"/>
</dbReference>
<comment type="subcellular location">
    <subcellularLocation>
        <location evidence="1">Nucleus</location>
    </subcellularLocation>
</comment>
<proteinExistence type="predicted"/>
<dbReference type="EMBL" id="LR877147">
    <property type="protein sequence ID" value="CAD2214199.1"/>
    <property type="molecule type" value="Genomic_DNA"/>
</dbReference>
<evidence type="ECO:0000256" key="2">
    <source>
        <dbReference type="ARBA" id="ARBA00023242"/>
    </source>
</evidence>
<organism evidence="4 5">
    <name type="scientific">Angomonas deanei</name>
    <dbReference type="NCBI Taxonomy" id="59799"/>
    <lineage>
        <taxon>Eukaryota</taxon>
        <taxon>Discoba</taxon>
        <taxon>Euglenozoa</taxon>
        <taxon>Kinetoplastea</taxon>
        <taxon>Metakinetoplastina</taxon>
        <taxon>Trypanosomatida</taxon>
        <taxon>Trypanosomatidae</taxon>
        <taxon>Strigomonadinae</taxon>
        <taxon>Angomonas</taxon>
    </lineage>
</organism>
<evidence type="ECO:0000313" key="5">
    <source>
        <dbReference type="Proteomes" id="UP000515908"/>
    </source>
</evidence>
<sequence length="168" mass="19695">MAGLQKGVDKAFMDYYKSLDEGEGCIIQPLGSDRYRRLYWRFPLSRSIYVQSTPQTESAFPLLDVPEVLKRQLVRPVDFLQDEDDEPKAKDTPQKKEEPQKIWGEIPVEYLPDFIETLEPRGEREAALLKRLKHLSPYLETVEEPQDTRVTRARAHMFGYVNILKTYF</sequence>
<dbReference type="Pfam" id="PF15613">
    <property type="entry name" value="WSD"/>
    <property type="match status" value="1"/>
</dbReference>
<evidence type="ECO:0000256" key="1">
    <source>
        <dbReference type="ARBA" id="ARBA00004123"/>
    </source>
</evidence>
<name>A0A7G2C3N5_9TRYP</name>
<dbReference type="VEuPathDB" id="TriTrypDB:ADEAN_000164300"/>
<dbReference type="AlphaFoldDB" id="A0A7G2C3N5"/>